<dbReference type="PANTHER" id="PTHR34298:SF2">
    <property type="entry name" value="SEGREGATION AND CONDENSATION PROTEIN B"/>
    <property type="match status" value="1"/>
</dbReference>
<feature type="region of interest" description="Disordered" evidence="5">
    <location>
        <begin position="324"/>
        <end position="358"/>
    </location>
</feature>
<evidence type="ECO:0000313" key="6">
    <source>
        <dbReference type="EMBL" id="BAM89586.1"/>
    </source>
</evidence>
<dbReference type="GO" id="GO:0051304">
    <property type="term" value="P:chromosome separation"/>
    <property type="evidence" value="ECO:0007669"/>
    <property type="project" value="InterPro"/>
</dbReference>
<evidence type="ECO:0000256" key="3">
    <source>
        <dbReference type="ARBA" id="ARBA00022829"/>
    </source>
</evidence>
<evidence type="ECO:0000256" key="5">
    <source>
        <dbReference type="SAM" id="MobiDB-lite"/>
    </source>
</evidence>
<feature type="region of interest" description="Disordered" evidence="5">
    <location>
        <begin position="191"/>
        <end position="261"/>
    </location>
</feature>
<dbReference type="eggNOG" id="COG1386">
    <property type="taxonomic scope" value="Bacteria"/>
</dbReference>
<keyword evidence="2" id="KW-0132">Cell division</keyword>
<feature type="compositionally biased region" description="Acidic residues" evidence="5">
    <location>
        <begin position="213"/>
        <end position="222"/>
    </location>
</feature>
<dbReference type="Gene3D" id="1.10.10.10">
    <property type="entry name" value="Winged helix-like DNA-binding domain superfamily/Winged helix DNA-binding domain"/>
    <property type="match status" value="2"/>
</dbReference>
<proteinExistence type="predicted"/>
<keyword evidence="1" id="KW-0963">Cytoplasm</keyword>
<keyword evidence="4" id="KW-0131">Cell cycle</keyword>
<evidence type="ECO:0000256" key="2">
    <source>
        <dbReference type="ARBA" id="ARBA00022618"/>
    </source>
</evidence>
<keyword evidence="3" id="KW-0159">Chromosome partition</keyword>
<dbReference type="AlphaFoldDB" id="M4Z8Q8"/>
<dbReference type="KEGG" id="aol:S58_35930"/>
<dbReference type="HOGENOM" id="CLU_052024_0_0_5"/>
<dbReference type="Proteomes" id="UP000011841">
    <property type="component" value="Chromosome"/>
</dbReference>
<dbReference type="GeneID" id="301817425"/>
<dbReference type="STRING" id="1245469.S58_35930"/>
<dbReference type="PATRIC" id="fig|1245469.3.peg.3664"/>
<dbReference type="RefSeq" id="WP_015666698.1">
    <property type="nucleotide sequence ID" value="NC_020453.1"/>
</dbReference>
<protein>
    <recommendedName>
        <fullName evidence="8">Segregation and condensation protein B</fullName>
    </recommendedName>
</protein>
<evidence type="ECO:0000256" key="4">
    <source>
        <dbReference type="ARBA" id="ARBA00023306"/>
    </source>
</evidence>
<gene>
    <name evidence="6" type="ORF">S58_35930</name>
</gene>
<dbReference type="Pfam" id="PF04079">
    <property type="entry name" value="SMC_ScpB"/>
    <property type="match status" value="1"/>
</dbReference>
<keyword evidence="7" id="KW-1185">Reference proteome</keyword>
<dbReference type="InterPro" id="IPR036388">
    <property type="entry name" value="WH-like_DNA-bd_sf"/>
</dbReference>
<dbReference type="InterPro" id="IPR036390">
    <property type="entry name" value="WH_DNA-bd_sf"/>
</dbReference>
<dbReference type="InterPro" id="IPR005234">
    <property type="entry name" value="ScpB_csome_segregation"/>
</dbReference>
<feature type="compositionally biased region" description="Basic and acidic residues" evidence="5">
    <location>
        <begin position="324"/>
        <end position="338"/>
    </location>
</feature>
<dbReference type="NCBIfam" id="TIGR00281">
    <property type="entry name" value="SMC-Scp complex subunit ScpB"/>
    <property type="match status" value="1"/>
</dbReference>
<dbReference type="EMBL" id="AP012603">
    <property type="protein sequence ID" value="BAM89586.1"/>
    <property type="molecule type" value="Genomic_DNA"/>
</dbReference>
<reference evidence="6 7" key="1">
    <citation type="journal article" date="2013" name="Appl. Environ. Microbiol.">
        <title>Genome analysis suggests that the soil oligotrophic bacterium Agromonas oligotrophica (Bradyrhizobium oligotrophicum) is a nitrogen-fixing symbiont of Aeschynomene indica.</title>
        <authorList>
            <person name="Okubo T."/>
            <person name="Fukushima S."/>
            <person name="Itakura M."/>
            <person name="Oshima K."/>
            <person name="Longtonglang A."/>
            <person name="Teaumroong N."/>
            <person name="Mitsui H."/>
            <person name="Hattori M."/>
            <person name="Hattori R."/>
            <person name="Hattori T."/>
            <person name="Minamisawa K."/>
        </authorList>
    </citation>
    <scope>NUCLEOTIDE SEQUENCE [LARGE SCALE GENOMIC DNA]</scope>
    <source>
        <strain evidence="6 7">S58</strain>
    </source>
</reference>
<sequence length="358" mass="38262">MASLAELRMEEPDEIAAIEPEVRPEELRILEALLFAAAEPLEQAALAKRMPDGVDIKAALAQLQAEYANRGVNLVRVANKWTFRTAGDLAWLMTRESTETRKLSRAAIEVLAIVAYHQPVTRAEVEEIRGVVTSKGTLDVLLETGWIKPRGRRKTPGRPLTFGTTDAFLAQFSLETLGDLPGLEELKGTGLLDSRLPTGFTVPTPSDDPTLREDEEPLDPGDLDLALAPAVEPEAAEAAVTEAEASDTAQAETATGETAELGTADAETAILDDDASPEAVVGDLDVSNADAEAEITEVSLTVEEFVAEQDEETVAELADVAAEAEAHVEEEAEAKVEVDAADDEGDVDTDEDGSPHRD</sequence>
<evidence type="ECO:0000313" key="7">
    <source>
        <dbReference type="Proteomes" id="UP000011841"/>
    </source>
</evidence>
<feature type="compositionally biased region" description="Low complexity" evidence="5">
    <location>
        <begin position="223"/>
        <end position="261"/>
    </location>
</feature>
<organism evidence="6 7">
    <name type="scientific">Bradyrhizobium oligotrophicum S58</name>
    <dbReference type="NCBI Taxonomy" id="1245469"/>
    <lineage>
        <taxon>Bacteria</taxon>
        <taxon>Pseudomonadati</taxon>
        <taxon>Pseudomonadota</taxon>
        <taxon>Alphaproteobacteria</taxon>
        <taxon>Hyphomicrobiales</taxon>
        <taxon>Nitrobacteraceae</taxon>
        <taxon>Bradyrhizobium</taxon>
    </lineage>
</organism>
<evidence type="ECO:0000256" key="1">
    <source>
        <dbReference type="ARBA" id="ARBA00022490"/>
    </source>
</evidence>
<dbReference type="GO" id="GO:0051301">
    <property type="term" value="P:cell division"/>
    <property type="evidence" value="ECO:0007669"/>
    <property type="project" value="UniProtKB-KW"/>
</dbReference>
<evidence type="ECO:0008006" key="8">
    <source>
        <dbReference type="Google" id="ProtNLM"/>
    </source>
</evidence>
<dbReference type="SUPFAM" id="SSF46785">
    <property type="entry name" value="Winged helix' DNA-binding domain"/>
    <property type="match status" value="2"/>
</dbReference>
<name>M4Z8Q8_9BRAD</name>
<feature type="compositionally biased region" description="Acidic residues" evidence="5">
    <location>
        <begin position="339"/>
        <end position="352"/>
    </location>
</feature>
<dbReference type="OrthoDB" id="9806226at2"/>
<accession>M4Z8Q8</accession>
<dbReference type="PANTHER" id="PTHR34298">
    <property type="entry name" value="SEGREGATION AND CONDENSATION PROTEIN B"/>
    <property type="match status" value="1"/>
</dbReference>